<reference evidence="2" key="1">
    <citation type="journal article" date="2019" name="Int. J. Syst. Evol. Microbiol.">
        <title>The Global Catalogue of Microorganisms (GCM) 10K type strain sequencing project: providing services to taxonomists for standard genome sequencing and annotation.</title>
        <authorList>
            <consortium name="The Broad Institute Genomics Platform"/>
            <consortium name="The Broad Institute Genome Sequencing Center for Infectious Disease"/>
            <person name="Wu L."/>
            <person name="Ma J."/>
        </authorList>
    </citation>
    <scope>NUCLEOTIDE SEQUENCE [LARGE SCALE GENOMIC DNA]</scope>
    <source>
        <strain evidence="2">NBRC 102122</strain>
    </source>
</reference>
<evidence type="ECO:0000313" key="2">
    <source>
        <dbReference type="Proteomes" id="UP001156702"/>
    </source>
</evidence>
<evidence type="ECO:0008006" key="3">
    <source>
        <dbReference type="Google" id="ProtNLM"/>
    </source>
</evidence>
<comment type="caution">
    <text evidence="1">The sequence shown here is derived from an EMBL/GenBank/DDBJ whole genome shotgun (WGS) entry which is preliminary data.</text>
</comment>
<accession>A0ABQ5Z8U8</accession>
<evidence type="ECO:0000313" key="1">
    <source>
        <dbReference type="EMBL" id="GLR49228.1"/>
    </source>
</evidence>
<proteinExistence type="predicted"/>
<sequence length="60" mass="6411">MNIAPQNPIADLRKATGYGTEQLSLISGLTPLEIMKLESGELVDPAKIARLFAAAGMKRV</sequence>
<organism evidence="1 2">
    <name type="scientific">Shinella yambaruensis</name>
    <dbReference type="NCBI Taxonomy" id="415996"/>
    <lineage>
        <taxon>Bacteria</taxon>
        <taxon>Pseudomonadati</taxon>
        <taxon>Pseudomonadota</taxon>
        <taxon>Alphaproteobacteria</taxon>
        <taxon>Hyphomicrobiales</taxon>
        <taxon>Rhizobiaceae</taxon>
        <taxon>Shinella</taxon>
    </lineage>
</organism>
<protein>
    <recommendedName>
        <fullName evidence="3">Transcriptional regulator</fullName>
    </recommendedName>
</protein>
<keyword evidence="2" id="KW-1185">Reference proteome</keyword>
<name>A0ABQ5Z8U8_9HYPH</name>
<dbReference type="EMBL" id="BSOP01000004">
    <property type="protein sequence ID" value="GLR49228.1"/>
    <property type="molecule type" value="Genomic_DNA"/>
</dbReference>
<gene>
    <name evidence="1" type="ORF">GCM10007923_04330</name>
</gene>
<dbReference type="RefSeq" id="WP_244769586.1">
    <property type="nucleotide sequence ID" value="NZ_BSOP01000004.1"/>
</dbReference>
<dbReference type="Proteomes" id="UP001156702">
    <property type="component" value="Unassembled WGS sequence"/>
</dbReference>